<dbReference type="InterPro" id="IPR049945">
    <property type="entry name" value="AAA_22"/>
</dbReference>
<evidence type="ECO:0000313" key="3">
    <source>
        <dbReference type="Proteomes" id="UP001301140"/>
    </source>
</evidence>
<comment type="caution">
    <text evidence="2">The sequence shown here is derived from an EMBL/GenBank/DDBJ whole genome shotgun (WGS) entry which is preliminary data.</text>
</comment>
<dbReference type="Gene3D" id="3.40.50.300">
    <property type="entry name" value="P-loop containing nucleotide triphosphate hydrolases"/>
    <property type="match status" value="1"/>
</dbReference>
<protein>
    <submittedName>
        <fullName evidence="2">AAA family ATPase</fullName>
    </submittedName>
</protein>
<dbReference type="AlphaFoldDB" id="A0AAP3V0L0"/>
<proteinExistence type="predicted"/>
<sequence>MRNRSGPPVSGDDFAFRERELRFAEQALLDGNSILLFGLRRIGKTSLLQELKRRLEADGRAWCCLVDVQDKESASEFFLELLDALPATAGQALGKWIGKARTLPNSLWSTLQKRVRKGSFGGAGIELDKDILDYWKPLADAVEKTVPGLDRPVVLLIDELPFFIENLHARGEDTALVKQVLATLRSWRHAGVPMALAGSISIDQLLEDLGVSNLVLNDVSRLELHPLPREEAREMLRRLATAKDLAGWDDTTIDAVLDRLDDWFPFFLQCAFHHLQHEEPGDGFRLEEIFARHIEPDLQRSFFAQFDDRLTRRFPEKERKAAEQVLNLMARGEPPSLAIGQIKKIASPHVVDLTGLVRRLEVQQFIRPVAGKPGHYEFPFRLVRRWRQARGGA</sequence>
<dbReference type="InterPro" id="IPR027417">
    <property type="entry name" value="P-loop_NTPase"/>
</dbReference>
<dbReference type="RefSeq" id="WP_327788639.1">
    <property type="nucleotide sequence ID" value="NZ_JARGEQ010000073.1"/>
</dbReference>
<evidence type="ECO:0000313" key="2">
    <source>
        <dbReference type="EMBL" id="MDF1586224.1"/>
    </source>
</evidence>
<dbReference type="Proteomes" id="UP001301140">
    <property type="component" value="Unassembled WGS sequence"/>
</dbReference>
<feature type="domain" description="ORC1/DEAH AAA+ ATPase" evidence="1">
    <location>
        <begin position="32"/>
        <end position="206"/>
    </location>
</feature>
<dbReference type="EMBL" id="JARGEQ010000073">
    <property type="protein sequence ID" value="MDF1586224.1"/>
    <property type="molecule type" value="Genomic_DNA"/>
</dbReference>
<keyword evidence="3" id="KW-1185">Reference proteome</keyword>
<dbReference type="PANTHER" id="PTHR34301">
    <property type="entry name" value="DNA-BINDING PROTEIN-RELATED"/>
    <property type="match status" value="1"/>
</dbReference>
<accession>A0AAP3V0L0</accession>
<dbReference type="Pfam" id="PF13401">
    <property type="entry name" value="AAA_22"/>
    <property type="match status" value="1"/>
</dbReference>
<dbReference type="SUPFAM" id="SSF52540">
    <property type="entry name" value="P-loop containing nucleoside triphosphate hydrolases"/>
    <property type="match status" value="1"/>
</dbReference>
<reference evidence="2 3" key="1">
    <citation type="submission" date="2023-03" db="EMBL/GenBank/DDBJ databases">
        <title>YIM 152171 draft genome.</title>
        <authorList>
            <person name="Yang Z."/>
        </authorList>
    </citation>
    <scope>NUCLEOTIDE SEQUENCE [LARGE SCALE GENOMIC DNA]</scope>
    <source>
        <strain evidence="2 3">YIM 152171</strain>
    </source>
</reference>
<evidence type="ECO:0000259" key="1">
    <source>
        <dbReference type="Pfam" id="PF13401"/>
    </source>
</evidence>
<dbReference type="GO" id="GO:0016887">
    <property type="term" value="F:ATP hydrolysis activity"/>
    <property type="evidence" value="ECO:0007669"/>
    <property type="project" value="InterPro"/>
</dbReference>
<gene>
    <name evidence="2" type="ORF">PZ740_07480</name>
</gene>
<dbReference type="PANTHER" id="PTHR34301:SF8">
    <property type="entry name" value="ATPASE DOMAIN-CONTAINING PROTEIN"/>
    <property type="match status" value="1"/>
</dbReference>
<name>A0AAP3V0L0_9PROT</name>
<organism evidence="2 3">
    <name type="scientific">Marinimicrococcus flavescens</name>
    <dbReference type="NCBI Taxonomy" id="3031815"/>
    <lineage>
        <taxon>Bacteria</taxon>
        <taxon>Pseudomonadati</taxon>
        <taxon>Pseudomonadota</taxon>
        <taxon>Alphaproteobacteria</taxon>
        <taxon>Geminicoccales</taxon>
        <taxon>Geminicoccaceae</taxon>
        <taxon>Marinimicrococcus</taxon>
    </lineage>
</organism>